<dbReference type="Proteomes" id="UP000183461">
    <property type="component" value="Unassembled WGS sequence"/>
</dbReference>
<proteinExistence type="predicted"/>
<feature type="domain" description="Metallo-beta-lactamase" evidence="1">
    <location>
        <begin position="8"/>
        <end position="205"/>
    </location>
</feature>
<dbReference type="EMBL" id="FPIP01000005">
    <property type="protein sequence ID" value="SFW37840.1"/>
    <property type="molecule type" value="Genomic_DNA"/>
</dbReference>
<dbReference type="PANTHER" id="PTHR30619:SF1">
    <property type="entry name" value="RECOMBINATION PROTEIN 2"/>
    <property type="match status" value="1"/>
</dbReference>
<dbReference type="RefSeq" id="WP_072300427.1">
    <property type="nucleotide sequence ID" value="NZ_FPIP01000005.1"/>
</dbReference>
<dbReference type="InterPro" id="IPR001279">
    <property type="entry name" value="Metallo-B-lactamas"/>
</dbReference>
<organism evidence="2 3">
    <name type="scientific">Ruminococcus flavefaciens</name>
    <dbReference type="NCBI Taxonomy" id="1265"/>
    <lineage>
        <taxon>Bacteria</taxon>
        <taxon>Bacillati</taxon>
        <taxon>Bacillota</taxon>
        <taxon>Clostridia</taxon>
        <taxon>Eubacteriales</taxon>
        <taxon>Oscillospiraceae</taxon>
        <taxon>Ruminococcus</taxon>
    </lineage>
</organism>
<dbReference type="InterPro" id="IPR036866">
    <property type="entry name" value="RibonucZ/Hydroxyglut_hydro"/>
</dbReference>
<dbReference type="SUPFAM" id="SSF56281">
    <property type="entry name" value="Metallo-hydrolase/oxidoreductase"/>
    <property type="match status" value="1"/>
</dbReference>
<name>A0A1K1NQV5_RUMFL</name>
<dbReference type="InterPro" id="IPR035681">
    <property type="entry name" value="ComA-like_MBL"/>
</dbReference>
<dbReference type="Pfam" id="PF00753">
    <property type="entry name" value="Lactamase_B"/>
    <property type="match status" value="1"/>
</dbReference>
<reference evidence="2 3" key="1">
    <citation type="submission" date="2016-11" db="EMBL/GenBank/DDBJ databases">
        <authorList>
            <person name="Jaros S."/>
            <person name="Januszkiewicz K."/>
            <person name="Wedrychowicz H."/>
        </authorList>
    </citation>
    <scope>NUCLEOTIDE SEQUENCE [LARGE SCALE GENOMIC DNA]</scope>
    <source>
        <strain evidence="2 3">YL228</strain>
    </source>
</reference>
<gene>
    <name evidence="2" type="ORF">SAMN02910280_2192</name>
</gene>
<dbReference type="PANTHER" id="PTHR30619">
    <property type="entry name" value="DNA INTERNALIZATION/COMPETENCE PROTEIN COMEC/REC2"/>
    <property type="match status" value="1"/>
</dbReference>
<dbReference type="AlphaFoldDB" id="A0A1K1NQV5"/>
<protein>
    <submittedName>
        <fullName evidence="2">Competence protein ComEC</fullName>
    </submittedName>
</protein>
<sequence>MHFIDVGQGDCTFIAANGVTMLVDCGENDVSERVTDYLRELGVGRLDYIIATHPHSDHMGGMHHIIDVFDVGEVLVPHIPDKQIPTAVFYERFLDSCAAKNVPVKEAKVGQVLEIGSARAEIIAPDGGFYEDLNNYSIAFMLTHGSNKCLFTGDAEAESEAAMISGGRLDKVVLYKAGHHGSSHSSTAEFTDIIRPQTAVISCGKENPYGHPADSTVKRLERYADMVCRTDVNGTVIAESNGADMKITCEREKK</sequence>
<dbReference type="CDD" id="cd07731">
    <property type="entry name" value="ComA-like_MBL-fold"/>
    <property type="match status" value="1"/>
</dbReference>
<accession>A0A1K1NQV5</accession>
<dbReference type="SMART" id="SM00849">
    <property type="entry name" value="Lactamase_B"/>
    <property type="match status" value="1"/>
</dbReference>
<dbReference type="Gene3D" id="3.60.15.10">
    <property type="entry name" value="Ribonuclease Z/Hydroxyacylglutathione hydrolase-like"/>
    <property type="match status" value="1"/>
</dbReference>
<dbReference type="InterPro" id="IPR052159">
    <property type="entry name" value="Competence_DNA_uptake"/>
</dbReference>
<evidence type="ECO:0000259" key="1">
    <source>
        <dbReference type="SMART" id="SM00849"/>
    </source>
</evidence>
<evidence type="ECO:0000313" key="3">
    <source>
        <dbReference type="Proteomes" id="UP000183461"/>
    </source>
</evidence>
<evidence type="ECO:0000313" key="2">
    <source>
        <dbReference type="EMBL" id="SFW37840.1"/>
    </source>
</evidence>